<evidence type="ECO:0000313" key="2">
    <source>
        <dbReference type="EMBL" id="MTU04576.1"/>
    </source>
</evidence>
<comment type="caution">
    <text evidence="1">The sequence shown here is derived from an EMBL/GenBank/DDBJ whole genome shotgun (WGS) entry which is preliminary data.</text>
</comment>
<sequence>MKLYTVSTGDTAYRYEKSIVVFFKGARKVLSTSVFNGGYHENYKAVFNHDGKVGSGMPCEMLADTYTEHMRILAKRIGLEPELVTGMGTAADMENVAIESLTYKELTVTAIVTGGIETNGGRVGDPADYYKPAEKPDKLGTINIILILDADMPPGTLTRALVTCTEAKTAAIQELLAGSNYSTGLATGSGTDQTIIVANSDSELYFEGAGKHSKMGELIGKTVTKAVKAALSKQSGLNPKTQHNVFRRLKRFQVTTQSIWLLFQQQLAVLKPDFLEAAEKLAQEPVMLTYTSLYIHLLDQFLWGLLDKDEVMNAAEKLLSDIAGEYDTESIALNEVSVEAMMKAWSELFVNIIADNIKRN</sequence>
<keyword evidence="3" id="KW-1185">Reference proteome</keyword>
<dbReference type="PANTHER" id="PTHR35336">
    <property type="entry name" value="ADENOSYLCOBINAMIDE AMIDOHYDROLASE"/>
    <property type="match status" value="1"/>
</dbReference>
<evidence type="ECO:0000313" key="3">
    <source>
        <dbReference type="Proteomes" id="UP000443070"/>
    </source>
</evidence>
<dbReference type="PANTHER" id="PTHR35336:SF5">
    <property type="entry name" value="ADENOSYLCOBINAMIDE AMIDOHYDROLASE"/>
    <property type="match status" value="1"/>
</dbReference>
<dbReference type="RefSeq" id="WP_149877299.1">
    <property type="nucleotide sequence ID" value="NZ_WNBG01000007.1"/>
</dbReference>
<dbReference type="GO" id="GO:0016787">
    <property type="term" value="F:hydrolase activity"/>
    <property type="evidence" value="ECO:0007669"/>
    <property type="project" value="UniProtKB-KW"/>
</dbReference>
<dbReference type="AlphaFoldDB" id="A0A7X3BV42"/>
<evidence type="ECO:0000313" key="4">
    <source>
        <dbReference type="Proteomes" id="UP000484547"/>
    </source>
</evidence>
<dbReference type="InterPro" id="IPR052209">
    <property type="entry name" value="CbiZ"/>
</dbReference>
<dbReference type="Proteomes" id="UP000443070">
    <property type="component" value="Unassembled WGS sequence"/>
</dbReference>
<gene>
    <name evidence="1" type="ORF">GMD11_04070</name>
    <name evidence="2" type="ORF">GMD18_09215</name>
</gene>
<evidence type="ECO:0000313" key="1">
    <source>
        <dbReference type="EMBL" id="MTT75449.1"/>
    </source>
</evidence>
<organism evidence="1 4">
    <name type="scientific">Phascolarctobacterium faecium</name>
    <dbReference type="NCBI Taxonomy" id="33025"/>
    <lineage>
        <taxon>Bacteria</taxon>
        <taxon>Bacillati</taxon>
        <taxon>Bacillota</taxon>
        <taxon>Negativicutes</taxon>
        <taxon>Acidaminococcales</taxon>
        <taxon>Acidaminococcaceae</taxon>
        <taxon>Phascolarctobacterium</taxon>
    </lineage>
</organism>
<dbReference type="EMBL" id="WNBW01000008">
    <property type="protein sequence ID" value="MTU04576.1"/>
    <property type="molecule type" value="Genomic_DNA"/>
</dbReference>
<dbReference type="Proteomes" id="UP000484547">
    <property type="component" value="Unassembled WGS sequence"/>
</dbReference>
<dbReference type="OrthoDB" id="9767827at2"/>
<accession>A0A7X3BV42</accession>
<protein>
    <submittedName>
        <fullName evidence="1">Adenosylcobinamide amidohydrolase</fullName>
    </submittedName>
</protein>
<name>A0A7X3BV42_9FIRM</name>
<reference evidence="3 4" key="1">
    <citation type="journal article" date="2019" name="Nat. Med.">
        <title>A library of human gut bacterial isolates paired with longitudinal multiomics data enables mechanistic microbiome research.</title>
        <authorList>
            <person name="Poyet M."/>
            <person name="Groussin M."/>
            <person name="Gibbons S.M."/>
            <person name="Avila-Pacheco J."/>
            <person name="Jiang X."/>
            <person name="Kearney S.M."/>
            <person name="Perrotta A.R."/>
            <person name="Berdy B."/>
            <person name="Zhao S."/>
            <person name="Lieberman T.D."/>
            <person name="Swanson P.K."/>
            <person name="Smith M."/>
            <person name="Roesemann S."/>
            <person name="Alexander J.E."/>
            <person name="Rich S.A."/>
            <person name="Livny J."/>
            <person name="Vlamakis H."/>
            <person name="Clish C."/>
            <person name="Bullock K."/>
            <person name="Deik A."/>
            <person name="Scott J."/>
            <person name="Pierce K.A."/>
            <person name="Xavier R.J."/>
            <person name="Alm E.J."/>
        </authorList>
    </citation>
    <scope>NUCLEOTIDE SEQUENCE [LARGE SCALE GENOMIC DNA]</scope>
    <source>
        <strain evidence="1 4">BIOML-A13</strain>
        <strain evidence="2 3">BIOML-A3</strain>
    </source>
</reference>
<dbReference type="Pfam" id="PF01955">
    <property type="entry name" value="CbiZ"/>
    <property type="match status" value="1"/>
</dbReference>
<dbReference type="EMBL" id="WNBM01000001">
    <property type="protein sequence ID" value="MTT75449.1"/>
    <property type="molecule type" value="Genomic_DNA"/>
</dbReference>
<dbReference type="InterPro" id="IPR002808">
    <property type="entry name" value="AdoCbi_amidolase"/>
</dbReference>
<keyword evidence="1" id="KW-0378">Hydrolase</keyword>
<proteinExistence type="predicted"/>